<organism evidence="1 2">
    <name type="scientific">Roseibium aggregatum (strain ATCC 25650 / DSM 13394 / JCM 20685 / NBRC 16684 / NCIMB 2208 / IAM 12614 / B1)</name>
    <name type="common">Stappia aggregata</name>
    <dbReference type="NCBI Taxonomy" id="384765"/>
    <lineage>
        <taxon>Bacteria</taxon>
        <taxon>Pseudomonadati</taxon>
        <taxon>Pseudomonadota</taxon>
        <taxon>Alphaproteobacteria</taxon>
        <taxon>Hyphomicrobiales</taxon>
        <taxon>Stappiaceae</taxon>
        <taxon>Roseibium</taxon>
    </lineage>
</organism>
<dbReference type="RefSeq" id="WP_006940169.1">
    <property type="nucleotide sequence ID" value="NZ_AAUW01000032.1"/>
</dbReference>
<accession>A0P3K2</accession>
<dbReference type="Proteomes" id="UP000004848">
    <property type="component" value="Unassembled WGS sequence"/>
</dbReference>
<protein>
    <submittedName>
        <fullName evidence="1">Uncharacterized protein</fullName>
    </submittedName>
</protein>
<dbReference type="GeneID" id="68850457"/>
<name>A0P3K2_ROSAI</name>
<dbReference type="AlphaFoldDB" id="A0P3K2"/>
<sequence length="60" mass="6340">MSTLQALHISAPSAAPLATVFRGSGNPFTRAGRAKPMGSEHVYRADASLRAIGLIDYPSR</sequence>
<gene>
    <name evidence="1" type="ORF">SIAM614_27532</name>
</gene>
<proteinExistence type="predicted"/>
<dbReference type="OrthoDB" id="7867914at2"/>
<comment type="caution">
    <text evidence="1">The sequence shown here is derived from an EMBL/GenBank/DDBJ whole genome shotgun (WGS) entry which is preliminary data.</text>
</comment>
<evidence type="ECO:0000313" key="1">
    <source>
        <dbReference type="EMBL" id="EAV40358.1"/>
    </source>
</evidence>
<reference evidence="1 2" key="1">
    <citation type="submission" date="2006-05" db="EMBL/GenBank/DDBJ databases">
        <authorList>
            <person name="King G."/>
            <person name="Ferriera S."/>
            <person name="Johnson J."/>
            <person name="Kravitz S."/>
            <person name="Beeson K."/>
            <person name="Sutton G."/>
            <person name="Rogers Y.-H."/>
            <person name="Friedman R."/>
            <person name="Frazier M."/>
            <person name="Venter J.C."/>
        </authorList>
    </citation>
    <scope>NUCLEOTIDE SEQUENCE [LARGE SCALE GENOMIC DNA]</scope>
    <source>
        <strain evidence="2">ATCC 25650 / DSM 13394 / JCM 20685 / NBRC 16684 / NCIMB 2208 / IAM 12614 / B1</strain>
    </source>
</reference>
<evidence type="ECO:0000313" key="2">
    <source>
        <dbReference type="Proteomes" id="UP000004848"/>
    </source>
</evidence>
<dbReference type="EMBL" id="AAUW01000032">
    <property type="protein sequence ID" value="EAV40358.1"/>
    <property type="molecule type" value="Genomic_DNA"/>
</dbReference>